<dbReference type="Gene3D" id="1.10.10.820">
    <property type="match status" value="1"/>
</dbReference>
<comment type="similarity">
    <text evidence="1 7">Belongs to the TRAFAC class myosin-kinesin ATPase superfamily. Myosin family.</text>
</comment>
<dbReference type="SMART" id="SM00242">
    <property type="entry name" value="MYSc"/>
    <property type="match status" value="1"/>
</dbReference>
<keyword evidence="12" id="KW-1185">Reference proteome</keyword>
<keyword evidence="4 7" id="KW-0518">Myosin</keyword>
<protein>
    <submittedName>
        <fullName evidence="13">Myosin motor domain-containing protein</fullName>
    </submittedName>
</protein>
<dbReference type="Gene3D" id="3.40.850.10">
    <property type="entry name" value="Kinesin motor domain"/>
    <property type="match status" value="1"/>
</dbReference>
<dbReference type="PANTHER" id="PTHR13140">
    <property type="entry name" value="MYOSIN"/>
    <property type="match status" value="1"/>
</dbReference>
<evidence type="ECO:0000256" key="3">
    <source>
        <dbReference type="ARBA" id="ARBA00022840"/>
    </source>
</evidence>
<dbReference type="WBParaSite" id="EVEC_0000642201-mRNA-1">
    <property type="protein sequence ID" value="EVEC_0000642201-mRNA-1"/>
    <property type="gene ID" value="EVEC_0000642201"/>
</dbReference>
<dbReference type="PROSITE" id="PS51456">
    <property type="entry name" value="MYOSIN_MOTOR"/>
    <property type="match status" value="1"/>
</dbReference>
<dbReference type="SUPFAM" id="SSF50084">
    <property type="entry name" value="Myosin S1 fragment, N-terminal domain"/>
    <property type="match status" value="1"/>
</dbReference>
<dbReference type="SUPFAM" id="SSF52540">
    <property type="entry name" value="P-loop containing nucleoside triphosphate hydrolases"/>
    <property type="match status" value="3"/>
</dbReference>
<evidence type="ECO:0000256" key="7">
    <source>
        <dbReference type="PROSITE-ProRule" id="PRU00782"/>
    </source>
</evidence>
<keyword evidence="3 7" id="KW-0067">ATP-binding</keyword>
<evidence type="ECO:0000259" key="10">
    <source>
        <dbReference type="PROSITE" id="PS51456"/>
    </source>
</evidence>
<feature type="coiled-coil region" evidence="8">
    <location>
        <begin position="1277"/>
        <end position="1304"/>
    </location>
</feature>
<dbReference type="InterPro" id="IPR036103">
    <property type="entry name" value="MYSc_Myo5"/>
</dbReference>
<evidence type="ECO:0000256" key="2">
    <source>
        <dbReference type="ARBA" id="ARBA00022741"/>
    </source>
</evidence>
<dbReference type="FunFam" id="1.10.10.820:FF:000001">
    <property type="entry name" value="Myosin heavy chain"/>
    <property type="match status" value="1"/>
</dbReference>
<dbReference type="GO" id="GO:0016459">
    <property type="term" value="C:myosin complex"/>
    <property type="evidence" value="ECO:0007669"/>
    <property type="project" value="UniProtKB-KW"/>
</dbReference>
<evidence type="ECO:0000256" key="6">
    <source>
        <dbReference type="ARBA" id="ARBA00023203"/>
    </source>
</evidence>
<feature type="coiled-coil region" evidence="8">
    <location>
        <begin position="1125"/>
        <end position="1152"/>
    </location>
</feature>
<organism evidence="13">
    <name type="scientific">Enterobius vermicularis</name>
    <name type="common">Human pinworm</name>
    <dbReference type="NCBI Taxonomy" id="51028"/>
    <lineage>
        <taxon>Eukaryota</taxon>
        <taxon>Metazoa</taxon>
        <taxon>Ecdysozoa</taxon>
        <taxon>Nematoda</taxon>
        <taxon>Chromadorea</taxon>
        <taxon>Rhabditida</taxon>
        <taxon>Spirurina</taxon>
        <taxon>Oxyuridomorpha</taxon>
        <taxon>Oxyuroidea</taxon>
        <taxon>Oxyuridae</taxon>
        <taxon>Enterobius</taxon>
    </lineage>
</organism>
<dbReference type="PANTHER" id="PTHR13140:SF706">
    <property type="entry name" value="DILUTE CLASS UNCONVENTIONAL MYOSIN, ISOFORM C"/>
    <property type="match status" value="1"/>
</dbReference>
<keyword evidence="6 7" id="KW-0009">Actin-binding</keyword>
<feature type="region of interest" description="Disordered" evidence="9">
    <location>
        <begin position="1239"/>
        <end position="1265"/>
    </location>
</feature>
<dbReference type="Gene3D" id="1.20.120.720">
    <property type="entry name" value="Myosin VI head, motor domain, U50 subdomain"/>
    <property type="match status" value="1"/>
</dbReference>
<feature type="binding site" evidence="7">
    <location>
        <begin position="159"/>
        <end position="166"/>
    </location>
    <ligand>
        <name>ATP</name>
        <dbReference type="ChEBI" id="CHEBI:30616"/>
    </ligand>
</feature>
<evidence type="ECO:0000256" key="4">
    <source>
        <dbReference type="ARBA" id="ARBA00023123"/>
    </source>
</evidence>
<dbReference type="GO" id="GO:0000146">
    <property type="term" value="F:microfilament motor activity"/>
    <property type="evidence" value="ECO:0007669"/>
    <property type="project" value="TreeGrafter"/>
</dbReference>
<dbReference type="InterPro" id="IPR027417">
    <property type="entry name" value="P-loop_NTPase"/>
</dbReference>
<dbReference type="OrthoDB" id="6108017at2759"/>
<evidence type="ECO:0000313" key="12">
    <source>
        <dbReference type="Proteomes" id="UP000274131"/>
    </source>
</evidence>
<keyword evidence="5 7" id="KW-0505">Motor protein</keyword>
<dbReference type="Gene3D" id="1.20.5.190">
    <property type="match status" value="3"/>
</dbReference>
<dbReference type="EMBL" id="UXUI01008344">
    <property type="protein sequence ID" value="VDD91266.1"/>
    <property type="molecule type" value="Genomic_DNA"/>
</dbReference>
<evidence type="ECO:0000313" key="11">
    <source>
        <dbReference type="EMBL" id="VDD91266.1"/>
    </source>
</evidence>
<dbReference type="Pfam" id="PF00063">
    <property type="entry name" value="Myosin_head"/>
    <property type="match status" value="1"/>
</dbReference>
<dbReference type="GO" id="GO:0007015">
    <property type="term" value="P:actin filament organization"/>
    <property type="evidence" value="ECO:0007669"/>
    <property type="project" value="TreeGrafter"/>
</dbReference>
<dbReference type="GO" id="GO:0051015">
    <property type="term" value="F:actin filament binding"/>
    <property type="evidence" value="ECO:0007669"/>
    <property type="project" value="TreeGrafter"/>
</dbReference>
<dbReference type="Pfam" id="PF00612">
    <property type="entry name" value="IQ"/>
    <property type="match status" value="4"/>
</dbReference>
<reference evidence="11 12" key="2">
    <citation type="submission" date="2018-10" db="EMBL/GenBank/DDBJ databases">
        <authorList>
            <consortium name="Pathogen Informatics"/>
        </authorList>
    </citation>
    <scope>NUCLEOTIDE SEQUENCE [LARGE SCALE GENOMIC DNA]</scope>
</reference>
<dbReference type="Gene3D" id="1.20.58.530">
    <property type="match status" value="1"/>
</dbReference>
<gene>
    <name evidence="11" type="ORF">EVEC_LOCUS6017</name>
</gene>
<keyword evidence="8" id="KW-0175">Coiled coil</keyword>
<dbReference type="CDD" id="cd01380">
    <property type="entry name" value="MYSc_Myo5"/>
    <property type="match status" value="1"/>
</dbReference>
<dbReference type="GO" id="GO:0016020">
    <property type="term" value="C:membrane"/>
    <property type="evidence" value="ECO:0007669"/>
    <property type="project" value="TreeGrafter"/>
</dbReference>
<evidence type="ECO:0000256" key="5">
    <source>
        <dbReference type="ARBA" id="ARBA00023175"/>
    </source>
</evidence>
<proteinExistence type="inferred from homology"/>
<feature type="coiled-coil region" evidence="8">
    <location>
        <begin position="914"/>
        <end position="1049"/>
    </location>
</feature>
<dbReference type="SMART" id="SM00015">
    <property type="entry name" value="IQ"/>
    <property type="match status" value="6"/>
</dbReference>
<dbReference type="InterPro" id="IPR000048">
    <property type="entry name" value="IQ_motif_EF-hand-BS"/>
</dbReference>
<dbReference type="PRINTS" id="PR00193">
    <property type="entry name" value="MYOSINHEAVY"/>
</dbReference>
<dbReference type="InterPro" id="IPR001609">
    <property type="entry name" value="Myosin_head_motor_dom-like"/>
</dbReference>
<accession>A0A158QAR1</accession>
<name>A0A158QAR1_ENTVE</name>
<feature type="region of interest" description="Actin-binding" evidence="7">
    <location>
        <begin position="641"/>
        <end position="663"/>
    </location>
</feature>
<dbReference type="Proteomes" id="UP000274131">
    <property type="component" value="Unassembled WGS sequence"/>
</dbReference>
<dbReference type="InterPro" id="IPR036961">
    <property type="entry name" value="Kinesin_motor_dom_sf"/>
</dbReference>
<reference evidence="13" key="1">
    <citation type="submission" date="2016-04" db="UniProtKB">
        <authorList>
            <consortium name="WormBaseParasite"/>
        </authorList>
    </citation>
    <scope>IDENTIFICATION</scope>
</reference>
<evidence type="ECO:0000313" key="13">
    <source>
        <dbReference type="WBParaSite" id="EVEC_0000642201-mRNA-1"/>
    </source>
</evidence>
<evidence type="ECO:0000256" key="8">
    <source>
        <dbReference type="SAM" id="Coils"/>
    </source>
</evidence>
<dbReference type="Gene3D" id="3.30.70.1590">
    <property type="match status" value="1"/>
</dbReference>
<feature type="domain" description="Myosin motor" evidence="10">
    <location>
        <begin position="62"/>
        <end position="762"/>
    </location>
</feature>
<keyword evidence="2 7" id="KW-0547">Nucleotide-binding</keyword>
<dbReference type="PROSITE" id="PS50096">
    <property type="entry name" value="IQ"/>
    <property type="match status" value="5"/>
</dbReference>
<dbReference type="STRING" id="51028.A0A158QAR1"/>
<evidence type="ECO:0000256" key="1">
    <source>
        <dbReference type="ARBA" id="ARBA00008314"/>
    </source>
</evidence>
<sequence length="1339" mass="154758">MKLGVRVWIRDPQTVWAGAELLEDVTFSTKFIRLRLENGEEIKIDVKGQESLPFLRNPDILLGKDDLTTLSYLHEPAVLNHLNFRFSKRESIYTYCGIVLVAINPYTNCSHLYSNEVIQVYSGAGKQVRELDPHIYAVAEEAFSDLSEFGQNQSIIVSGESGAGKTVSAKFVMRYLASVAPSSKKSKSDFSHEDGGIENRVLASNPIMEAIGNAKTIRNDNSSRFGKFIQINFTDRFGIAGAQMKTYLLEKSRVVFQAYNERNYHIFYQMCASSQHELLKDLKLGDCKCYFYTSQGENCYIEGVNDGEEFLKTVAAFNLLGITPDIQKSIFRVFAGILLLGNITFVSQEDATSIDGSHKSDLAKLCKIVYNIDEAELRLWLTVREICAGGEVMRKPLDSLQATASRNALSKLIYEKTFLWIVDIVNKSLTGKNLNSSASATQQFIGVLDIYGFETFDVNSFEQFCINYANEKLQQQFNQHVFKLEQSEYEREEIDWVRIDFYDNQPCIDLIESRPGIIDSLDEQCKMGRGTDRDWLEKLSSCPQIKNQQHFMLPRIKNPSFIIKHFAADVTYLVDGFLEKNRDSVSEQLVNVIRKTKFNFLHHVMGGNKRTEPNRNVTGLLPPGSQKSKKKCVSFQFRDSLRDLMSVLGSTRPHYVRCIKPNDEKLPFTFNPKRAIQQLRACGVLETVRISAAGYPSRWIYDDFSRRYRVLYTEGKALWKTNPKTFTEKVCTKHLQAGVFALGKTKVFFRTGQVALLERHRNDILSKSVVMIQKIWRGFVCRRRYQHMLRSISIIQAATRAFLVYRRMKYLQMYRAAVCIQTAFRGYIMRRRYRCMKAAVIMIQTHFRGFLVRKKVEKLRYEQKAIVIQKYWRGWLVRRHQIERVRKIVIVQCLVRRWLAKRRLKELKIEARSVGHLQKLNKGLENKIISLQQRLDIMAIENQKLTEVAKKFEEIQEKLEILESERPTLIAAADLVEQLEEQLKDLKIENNEKDAKNSELETEVNQLLYQLKQKKQEAEGKITSLTEELSKLKVSHEKHLKEKKLLQEELGKETDLRTSMESELALMREQLLANANLLASPSLSRVGSMRASTKRTEKPSSQVSLDGIINNSISEFGDFEQSALILKQQNMLNEIRMRYEQYQRENERLKAIMDANAMIEGLDKRSSTRIFEAQRVQELELAYSKLKAEVDRILEEKVEGGDETTNFRSLFEKIMEENDRRREESVILRALLASKFDRQTLNSASPHPDSGHWSTTHSEEETSISDVDEEVCLERQCRQMKSQIETLTKAITEKNKEIDRLENRLNDGFLDKVNQNPIFVLKRKLIYLRALGFKPKIFV</sequence>
<evidence type="ECO:0000256" key="9">
    <source>
        <dbReference type="SAM" id="MobiDB-lite"/>
    </source>
</evidence>
<dbReference type="GO" id="GO:0005524">
    <property type="term" value="F:ATP binding"/>
    <property type="evidence" value="ECO:0007669"/>
    <property type="project" value="UniProtKB-UniRule"/>
</dbReference>
<dbReference type="GO" id="GO:0005737">
    <property type="term" value="C:cytoplasm"/>
    <property type="evidence" value="ECO:0007669"/>
    <property type="project" value="TreeGrafter"/>
</dbReference>